<gene>
    <name evidence="3" type="ORF">F0225_17930</name>
</gene>
<evidence type="ECO:0000259" key="2">
    <source>
        <dbReference type="Pfam" id="PF00561"/>
    </source>
</evidence>
<dbReference type="EMBL" id="VTXC01000071">
    <property type="protein sequence ID" value="NOH73199.1"/>
    <property type="molecule type" value="Genomic_DNA"/>
</dbReference>
<dbReference type="InterPro" id="IPR050266">
    <property type="entry name" value="AB_hydrolase_sf"/>
</dbReference>
<dbReference type="GO" id="GO:0016020">
    <property type="term" value="C:membrane"/>
    <property type="evidence" value="ECO:0007669"/>
    <property type="project" value="TreeGrafter"/>
</dbReference>
<dbReference type="Proteomes" id="UP000565719">
    <property type="component" value="Unassembled WGS sequence"/>
</dbReference>
<dbReference type="AlphaFoldDB" id="A0A7Y4A3I4"/>
<evidence type="ECO:0000313" key="4">
    <source>
        <dbReference type="Proteomes" id="UP000565719"/>
    </source>
</evidence>
<feature type="domain" description="AB hydrolase-1" evidence="2">
    <location>
        <begin position="31"/>
        <end position="269"/>
    </location>
</feature>
<dbReference type="PANTHER" id="PTHR43798">
    <property type="entry name" value="MONOACYLGLYCEROL LIPASE"/>
    <property type="match status" value="1"/>
</dbReference>
<dbReference type="SUPFAM" id="SSF53474">
    <property type="entry name" value="alpha/beta-Hydrolases"/>
    <property type="match status" value="1"/>
</dbReference>
<dbReference type="Gene3D" id="3.40.50.1820">
    <property type="entry name" value="alpha/beta hydrolase"/>
    <property type="match status" value="1"/>
</dbReference>
<dbReference type="PANTHER" id="PTHR43798:SF31">
    <property type="entry name" value="AB HYDROLASE SUPERFAMILY PROTEIN YCLE"/>
    <property type="match status" value="1"/>
</dbReference>
<dbReference type="RefSeq" id="WP_171362184.1">
    <property type="nucleotide sequence ID" value="NZ_VTXC01000071.1"/>
</dbReference>
<dbReference type="GO" id="GO:0016787">
    <property type="term" value="F:hydrolase activity"/>
    <property type="evidence" value="ECO:0007669"/>
    <property type="project" value="UniProtKB-KW"/>
</dbReference>
<dbReference type="InterPro" id="IPR029058">
    <property type="entry name" value="AB_hydrolase_fold"/>
</dbReference>
<dbReference type="InterPro" id="IPR000073">
    <property type="entry name" value="AB_hydrolase_1"/>
</dbReference>
<organism evidence="3 4">
    <name type="scientific">Vibrio pectenicida</name>
    <dbReference type="NCBI Taxonomy" id="62763"/>
    <lineage>
        <taxon>Bacteria</taxon>
        <taxon>Pseudomonadati</taxon>
        <taxon>Pseudomonadota</taxon>
        <taxon>Gammaproteobacteria</taxon>
        <taxon>Vibrionales</taxon>
        <taxon>Vibrionaceae</taxon>
        <taxon>Vibrio</taxon>
    </lineage>
</organism>
<reference evidence="3 4" key="1">
    <citation type="submission" date="2019-09" db="EMBL/GenBank/DDBJ databases">
        <title>Draft genome sequencing and comparative genomics of hatchery-associated Vibrios.</title>
        <authorList>
            <person name="Kehlet-Delgado H."/>
            <person name="Mueller R.S."/>
        </authorList>
    </citation>
    <scope>NUCLEOTIDE SEQUENCE [LARGE SCALE GENOMIC DNA]</scope>
    <source>
        <strain evidence="3 4">99-46-Y</strain>
    </source>
</reference>
<dbReference type="Pfam" id="PF00561">
    <property type="entry name" value="Abhydrolase_1"/>
    <property type="match status" value="1"/>
</dbReference>
<protein>
    <submittedName>
        <fullName evidence="3">Alpha/beta hydrolase</fullName>
    </submittedName>
</protein>
<sequence>MQNKQVHFVDRDGFRLKIIEQGQGLNLLVIGSTDYYQRTMPEMMYDHFRCIFIDHRGFAECSRDITHDDASLEKISSDTEAILQNLGIETSWVLGHSGHAYMALNFCHRYPNKVLGCAIVGAAPSFSEEMQILQMENWQNNASPSRKSIFAKNFPKLEQDIKQEPQRKFAHLCYRLGAMRWFDANYDERPLWHEVNMQTQILDILWGEVFSSVEIGQYTQSLQIPILILGGEQDYSIAPISSWSKIEPSFRNVHIETIAHCGHTPMLEQPEAFTHSMIGFIFR</sequence>
<evidence type="ECO:0000256" key="1">
    <source>
        <dbReference type="ARBA" id="ARBA00022801"/>
    </source>
</evidence>
<evidence type="ECO:0000313" key="3">
    <source>
        <dbReference type="EMBL" id="NOH73199.1"/>
    </source>
</evidence>
<proteinExistence type="predicted"/>
<keyword evidence="1 3" id="KW-0378">Hydrolase</keyword>
<name>A0A7Y4A3I4_9VIBR</name>
<accession>A0A7Y4A3I4</accession>
<comment type="caution">
    <text evidence="3">The sequence shown here is derived from an EMBL/GenBank/DDBJ whole genome shotgun (WGS) entry which is preliminary data.</text>
</comment>